<dbReference type="InterPro" id="IPR023794">
    <property type="entry name" value="MI/DCI_dehydrogenase"/>
</dbReference>
<evidence type="ECO:0000259" key="4">
    <source>
        <dbReference type="Pfam" id="PF01408"/>
    </source>
</evidence>
<keyword evidence="1 3" id="KW-0560">Oxidoreductase</keyword>
<dbReference type="SUPFAM" id="SSF51735">
    <property type="entry name" value="NAD(P)-binding Rossmann-fold domains"/>
    <property type="match status" value="1"/>
</dbReference>
<evidence type="ECO:0000313" key="6">
    <source>
        <dbReference type="EMBL" id="GGF66254.1"/>
    </source>
</evidence>
<dbReference type="Pfam" id="PF02894">
    <property type="entry name" value="GFO_IDH_MocA_C"/>
    <property type="match status" value="1"/>
</dbReference>
<comment type="similarity">
    <text evidence="3">Belongs to the Gfo/Idh/MocA family.</text>
</comment>
<evidence type="ECO:0000256" key="2">
    <source>
        <dbReference type="ARBA" id="ARBA00023027"/>
    </source>
</evidence>
<proteinExistence type="inferred from homology"/>
<evidence type="ECO:0000256" key="1">
    <source>
        <dbReference type="ARBA" id="ARBA00023002"/>
    </source>
</evidence>
<comment type="caution">
    <text evidence="6">The sequence shown here is derived from an EMBL/GenBank/DDBJ whole genome shotgun (WGS) entry which is preliminary data.</text>
</comment>
<name>A0ABQ1VGU9_9RHOB</name>
<sequence length="338" mass="36517">MTVRIGVIGTGAIGRDHARRINQVLSGGTITALSDVNRASAEAVKADIAPDATVFDRGEDLIASTDVDAVLVTSWGATHEQYVLAAIAAGKPCFCEKPLATTAEGAKRIVDAEVAHGKRLVQVGFMRRYDEGYAALKKVVDGQIGAPIMVHAAHRNPFVPEAYTTPMAIHDTLIHEIDVFRWLLDDDYVSARVTFPRSCARSHAKLRDPQIVTLVTAKGTVIDTEIFVNCHYGYDIQCEVVGEDGVARLPEPMAIQTRLNATLQNPILTDWKDRFVASYDVELQDFLKAAAQGTASGPTSWDGYMAAVTSDACVQAQEAEGAMIAITYPDRPALYAQG</sequence>
<dbReference type="InterPro" id="IPR036291">
    <property type="entry name" value="NAD(P)-bd_dom_sf"/>
</dbReference>
<accession>A0ABQ1VGU9</accession>
<reference evidence="7" key="1">
    <citation type="journal article" date="2019" name="Int. J. Syst. Evol. Microbiol.">
        <title>The Global Catalogue of Microorganisms (GCM) 10K type strain sequencing project: providing services to taxonomists for standard genome sequencing and annotation.</title>
        <authorList>
            <consortium name="The Broad Institute Genomics Platform"/>
            <consortium name="The Broad Institute Genome Sequencing Center for Infectious Disease"/>
            <person name="Wu L."/>
            <person name="Ma J."/>
        </authorList>
    </citation>
    <scope>NUCLEOTIDE SEQUENCE [LARGE SCALE GENOMIC DNA]</scope>
    <source>
        <strain evidence="7">CGMCC 1.15419</strain>
    </source>
</reference>
<dbReference type="Proteomes" id="UP000640509">
    <property type="component" value="Unassembled WGS sequence"/>
</dbReference>
<dbReference type="Gene3D" id="3.40.50.720">
    <property type="entry name" value="NAD(P)-binding Rossmann-like Domain"/>
    <property type="match status" value="1"/>
</dbReference>
<evidence type="ECO:0000256" key="3">
    <source>
        <dbReference type="HAMAP-Rule" id="MF_01671"/>
    </source>
</evidence>
<evidence type="ECO:0000313" key="7">
    <source>
        <dbReference type="Proteomes" id="UP000640509"/>
    </source>
</evidence>
<comment type="subunit">
    <text evidence="3">Homotetramer.</text>
</comment>
<feature type="domain" description="Gfo/Idh/MocA-like oxidoreductase C-terminal" evidence="5">
    <location>
        <begin position="138"/>
        <end position="318"/>
    </location>
</feature>
<gene>
    <name evidence="3 6" type="primary">iolG</name>
    <name evidence="6" type="ORF">GCM10011402_18020</name>
</gene>
<dbReference type="HAMAP" id="MF_01671">
    <property type="entry name" value="IolG"/>
    <property type="match status" value="1"/>
</dbReference>
<protein>
    <recommendedName>
        <fullName evidence="3">Inositol 2-dehydrogenase</fullName>
        <ecNumber evidence="3">1.1.1.18</ecNumber>
    </recommendedName>
    <alternativeName>
        <fullName evidence="3">Myo-inositol 2-dehydrogenase</fullName>
        <shortName evidence="3">MI 2-dehydrogenase</shortName>
    </alternativeName>
</protein>
<keyword evidence="7" id="KW-1185">Reference proteome</keyword>
<feature type="domain" description="Gfo/Idh/MocA-like oxidoreductase N-terminal" evidence="4">
    <location>
        <begin position="3"/>
        <end position="125"/>
    </location>
</feature>
<evidence type="ECO:0000259" key="5">
    <source>
        <dbReference type="Pfam" id="PF02894"/>
    </source>
</evidence>
<organism evidence="6 7">
    <name type="scientific">Paracoccus acridae</name>
    <dbReference type="NCBI Taxonomy" id="1795310"/>
    <lineage>
        <taxon>Bacteria</taxon>
        <taxon>Pseudomonadati</taxon>
        <taxon>Pseudomonadota</taxon>
        <taxon>Alphaproteobacteria</taxon>
        <taxon>Rhodobacterales</taxon>
        <taxon>Paracoccaceae</taxon>
        <taxon>Paracoccus</taxon>
    </lineage>
</organism>
<dbReference type="Pfam" id="PF01408">
    <property type="entry name" value="GFO_IDH_MocA"/>
    <property type="match status" value="1"/>
</dbReference>
<dbReference type="PANTHER" id="PTHR43593">
    <property type="match status" value="1"/>
</dbReference>
<dbReference type="EMBL" id="BMIV01000005">
    <property type="protein sequence ID" value="GGF66254.1"/>
    <property type="molecule type" value="Genomic_DNA"/>
</dbReference>
<dbReference type="SUPFAM" id="SSF55347">
    <property type="entry name" value="Glyceraldehyde-3-phosphate dehydrogenase-like, C-terminal domain"/>
    <property type="match status" value="1"/>
</dbReference>
<dbReference type="RefSeq" id="WP_188714812.1">
    <property type="nucleotide sequence ID" value="NZ_BMIV01000005.1"/>
</dbReference>
<dbReference type="Gene3D" id="3.30.360.10">
    <property type="entry name" value="Dihydrodipicolinate Reductase, domain 2"/>
    <property type="match status" value="1"/>
</dbReference>
<dbReference type="InterPro" id="IPR004104">
    <property type="entry name" value="Gfo/Idh/MocA-like_OxRdtase_C"/>
</dbReference>
<dbReference type="PANTHER" id="PTHR43593:SF1">
    <property type="entry name" value="INOSITOL 2-DEHYDROGENASE"/>
    <property type="match status" value="1"/>
</dbReference>
<comment type="catalytic activity">
    <reaction evidence="3">
        <text>myo-inositol + NAD(+) = scyllo-inosose + NADH + H(+)</text>
        <dbReference type="Rhea" id="RHEA:16949"/>
        <dbReference type="ChEBI" id="CHEBI:15378"/>
        <dbReference type="ChEBI" id="CHEBI:17268"/>
        <dbReference type="ChEBI" id="CHEBI:17811"/>
        <dbReference type="ChEBI" id="CHEBI:57540"/>
        <dbReference type="ChEBI" id="CHEBI:57945"/>
        <dbReference type="EC" id="1.1.1.18"/>
    </reaction>
</comment>
<dbReference type="EC" id="1.1.1.18" evidence="3"/>
<dbReference type="InterPro" id="IPR000683">
    <property type="entry name" value="Gfo/Idh/MocA-like_OxRdtase_N"/>
</dbReference>
<keyword evidence="2 3" id="KW-0520">NAD</keyword>
<dbReference type="InterPro" id="IPR050424">
    <property type="entry name" value="Gfo-Idh-MocA_inositol_DH"/>
</dbReference>
<comment type="function">
    <text evidence="3">Involved in the oxidation of myo-inositol (MI) to 2-keto-myo-inositol (2KMI or 2-inosose).</text>
</comment>